<sequence>MLKKIFKVFLLVIAAIILLIYASGYSYLFLAIRLTYLKGENSSTIEDGKYFPSKIISKGQPKPWRKDDLYNKVKLTSSLKKHLEETQTTSFLIVKNGKIFQEHYWYGYEKYKASNSFSLAKTITVLLLGKAIDDGRILNIDQNFSDFYPEFSSNDFGKNLTLRNLASMESGLDWKEDYKNPLGSNAALYYGFSLADVVFRKKLIRNPGTRFEYQSSATQLLGFAIGRAVGMPLSMYASSKLWKPLGMENDADWSTDDMGVEKSFCCIQSNARDFAKIGYLLLNKGKIDGVPLISENFINEMTTPTENSNGAYGMGLWINYHYRIPHYYMRGLKGQYVIVIPQYDMIIIRLGKEEGDQKDSKNRTKETEFYIDEVLKMMTKN</sequence>
<dbReference type="Gene3D" id="3.40.710.10">
    <property type="entry name" value="DD-peptidase/beta-lactamase superfamily"/>
    <property type="match status" value="1"/>
</dbReference>
<feature type="domain" description="Beta-lactamase-related" evidence="1">
    <location>
        <begin position="86"/>
        <end position="359"/>
    </location>
</feature>
<evidence type="ECO:0000313" key="3">
    <source>
        <dbReference type="Proteomes" id="UP000198555"/>
    </source>
</evidence>
<accession>A0A1H6HY09</accession>
<dbReference type="Proteomes" id="UP000198555">
    <property type="component" value="Unassembled WGS sequence"/>
</dbReference>
<dbReference type="AlphaFoldDB" id="A0A1H6HY09"/>
<dbReference type="PANTHER" id="PTHR43283:SF7">
    <property type="entry name" value="BETA-LACTAMASE-RELATED DOMAIN-CONTAINING PROTEIN"/>
    <property type="match status" value="1"/>
</dbReference>
<dbReference type="Pfam" id="PF00144">
    <property type="entry name" value="Beta-lactamase"/>
    <property type="match status" value="1"/>
</dbReference>
<gene>
    <name evidence="2" type="ORF">SAMN05421793_10310</name>
</gene>
<dbReference type="InterPro" id="IPR001466">
    <property type="entry name" value="Beta-lactam-related"/>
</dbReference>
<organism evidence="2 3">
    <name type="scientific">Epilithonimonas hominis</name>
    <dbReference type="NCBI Taxonomy" id="420404"/>
    <lineage>
        <taxon>Bacteria</taxon>
        <taxon>Pseudomonadati</taxon>
        <taxon>Bacteroidota</taxon>
        <taxon>Flavobacteriia</taxon>
        <taxon>Flavobacteriales</taxon>
        <taxon>Weeksellaceae</taxon>
        <taxon>Chryseobacterium group</taxon>
        <taxon>Epilithonimonas</taxon>
    </lineage>
</organism>
<name>A0A1H6HY09_9FLAO</name>
<proteinExistence type="predicted"/>
<evidence type="ECO:0000313" key="2">
    <source>
        <dbReference type="EMBL" id="SEH40997.1"/>
    </source>
</evidence>
<dbReference type="PANTHER" id="PTHR43283">
    <property type="entry name" value="BETA-LACTAMASE-RELATED"/>
    <property type="match status" value="1"/>
</dbReference>
<protein>
    <submittedName>
        <fullName evidence="2">CubicO group peptidase, beta-lactamase class C family</fullName>
    </submittedName>
</protein>
<dbReference type="InterPro" id="IPR012338">
    <property type="entry name" value="Beta-lactam/transpept-like"/>
</dbReference>
<dbReference type="InterPro" id="IPR050789">
    <property type="entry name" value="Diverse_Enzym_Activities"/>
</dbReference>
<dbReference type="RefSeq" id="WP_089767998.1">
    <property type="nucleotide sequence ID" value="NZ_FNWX01000003.1"/>
</dbReference>
<dbReference type="EMBL" id="FNWX01000003">
    <property type="protein sequence ID" value="SEH40997.1"/>
    <property type="molecule type" value="Genomic_DNA"/>
</dbReference>
<reference evidence="3" key="1">
    <citation type="submission" date="2016-10" db="EMBL/GenBank/DDBJ databases">
        <authorList>
            <person name="Varghese N."/>
            <person name="Submissions S."/>
        </authorList>
    </citation>
    <scope>NUCLEOTIDE SEQUENCE [LARGE SCALE GENOMIC DNA]</scope>
    <source>
        <strain evidence="3">DSM 19326</strain>
    </source>
</reference>
<evidence type="ECO:0000259" key="1">
    <source>
        <dbReference type="Pfam" id="PF00144"/>
    </source>
</evidence>
<dbReference type="SUPFAM" id="SSF56601">
    <property type="entry name" value="beta-lactamase/transpeptidase-like"/>
    <property type="match status" value="1"/>
</dbReference>
<dbReference type="STRING" id="420404.SAMN05421793_10310"/>
<keyword evidence="3" id="KW-1185">Reference proteome</keyword>